<sequence>MNHSLISTEKIIDLDTCLQNKYAFWYADSKVDVFLTNFPDSIFSQTTTDSLGYFRAKIPSNEECYIKIEGAGWQWGEEHLPLFIRNIKQGYSIKIPFIPFLRSMSTIGEYVAVKQKRKFPFQKKRWKLVHNPPEMMNVYSPGNYTFQYKAHRCILTNHPEGSEIDFAILAHDVIKLDEQRIITRFADRGIILQEHTLQERFPGGEASFQRFIDKFRKSPQKPPKDSINYQVKISCIVDAVGSVSYPLISKSSDPWHDQEALRLIGLIGKIPRLLPNRSRDPVSKHLIIIDINFSYPR</sequence>
<keyword evidence="2" id="KW-1185">Reference proteome</keyword>
<dbReference type="EMBL" id="JAUJEA010000010">
    <property type="protein sequence ID" value="MDN5204229.1"/>
    <property type="molecule type" value="Genomic_DNA"/>
</dbReference>
<comment type="caution">
    <text evidence="1">The sequence shown here is derived from an EMBL/GenBank/DDBJ whole genome shotgun (WGS) entry which is preliminary data.</text>
</comment>
<evidence type="ECO:0000313" key="2">
    <source>
        <dbReference type="Proteomes" id="UP001172082"/>
    </source>
</evidence>
<gene>
    <name evidence="1" type="ORF">QQ008_22750</name>
</gene>
<evidence type="ECO:0000313" key="1">
    <source>
        <dbReference type="EMBL" id="MDN5204229.1"/>
    </source>
</evidence>
<dbReference type="Proteomes" id="UP001172082">
    <property type="component" value="Unassembled WGS sequence"/>
</dbReference>
<reference evidence="1" key="1">
    <citation type="submission" date="2023-06" db="EMBL/GenBank/DDBJ databases">
        <title>Genomic of Parafulvivirga corallium.</title>
        <authorList>
            <person name="Wang G."/>
        </authorList>
    </citation>
    <scope>NUCLEOTIDE SEQUENCE</scope>
    <source>
        <strain evidence="1">BMA10</strain>
    </source>
</reference>
<name>A0ABT8KTY6_9BACT</name>
<accession>A0ABT8KTY6</accession>
<dbReference type="Gene3D" id="3.30.1150.10">
    <property type="match status" value="1"/>
</dbReference>
<evidence type="ECO:0008006" key="3">
    <source>
        <dbReference type="Google" id="ProtNLM"/>
    </source>
</evidence>
<dbReference type="RefSeq" id="WP_346754254.1">
    <property type="nucleotide sequence ID" value="NZ_JAUJEA010000010.1"/>
</dbReference>
<organism evidence="1 2">
    <name type="scientific">Splendidivirga corallicola</name>
    <dbReference type="NCBI Taxonomy" id="3051826"/>
    <lineage>
        <taxon>Bacteria</taxon>
        <taxon>Pseudomonadati</taxon>
        <taxon>Bacteroidota</taxon>
        <taxon>Cytophagia</taxon>
        <taxon>Cytophagales</taxon>
        <taxon>Splendidivirgaceae</taxon>
        <taxon>Splendidivirga</taxon>
    </lineage>
</organism>
<proteinExistence type="predicted"/>
<protein>
    <recommendedName>
        <fullName evidence="3">TonB C-terminal domain-containing protein</fullName>
    </recommendedName>
</protein>